<feature type="region of interest" description="Disordered" evidence="1">
    <location>
        <begin position="42"/>
        <end position="64"/>
    </location>
</feature>
<evidence type="ECO:0000313" key="3">
    <source>
        <dbReference type="Proteomes" id="UP000193642"/>
    </source>
</evidence>
<sequence>MQMLLMRVTDAAKLKANHAITAPARTNFLDAIECVCDTKGKDNSDKPAMEVHQSNGPQNNQTNYTSTTIPAVSVDVELPVLEPSTMEAVIMIRFTFSGFSTEDFGDVDGEWRGYDAVASKQRYYDPEKFPSIGAQVVPIVHKAMKVRNKSQEEKLPVKVFWTVVSKTVMRSWDFFRWNLPIQNDTPFNFEVVDIDIKYPNSSPRKGSVRDSDQKT</sequence>
<reference evidence="2 3" key="1">
    <citation type="submission" date="2016-07" db="EMBL/GenBank/DDBJ databases">
        <title>Pervasive Adenine N6-methylation of Active Genes in Fungi.</title>
        <authorList>
            <consortium name="DOE Joint Genome Institute"/>
            <person name="Mondo S.J."/>
            <person name="Dannebaum R.O."/>
            <person name="Kuo R.C."/>
            <person name="Labutti K."/>
            <person name="Haridas S."/>
            <person name="Kuo A."/>
            <person name="Salamov A."/>
            <person name="Ahrendt S.R."/>
            <person name="Lipzen A."/>
            <person name="Sullivan W."/>
            <person name="Andreopoulos W.B."/>
            <person name="Clum A."/>
            <person name="Lindquist E."/>
            <person name="Daum C."/>
            <person name="Ramamoorthy G.K."/>
            <person name="Gryganskyi A."/>
            <person name="Culley D."/>
            <person name="Magnuson J.K."/>
            <person name="James T.Y."/>
            <person name="O'Malley M.A."/>
            <person name="Stajich J.E."/>
            <person name="Spatafora J.W."/>
            <person name="Visel A."/>
            <person name="Grigoriev I.V."/>
        </authorList>
    </citation>
    <scope>NUCLEOTIDE SEQUENCE [LARGE SCALE GENOMIC DNA]</scope>
    <source>
        <strain evidence="2 3">JEL800</strain>
    </source>
</reference>
<comment type="caution">
    <text evidence="2">The sequence shown here is derived from an EMBL/GenBank/DDBJ whole genome shotgun (WGS) entry which is preliminary data.</text>
</comment>
<gene>
    <name evidence="2" type="ORF">BCR33DRAFT_784755</name>
</gene>
<accession>A0A1Y2CEC7</accession>
<evidence type="ECO:0000313" key="2">
    <source>
        <dbReference type="EMBL" id="ORY45372.1"/>
    </source>
</evidence>
<dbReference type="EMBL" id="MCGO01000020">
    <property type="protein sequence ID" value="ORY45372.1"/>
    <property type="molecule type" value="Genomic_DNA"/>
</dbReference>
<dbReference type="AlphaFoldDB" id="A0A1Y2CEC7"/>
<organism evidence="2 3">
    <name type="scientific">Rhizoclosmatium globosum</name>
    <dbReference type="NCBI Taxonomy" id="329046"/>
    <lineage>
        <taxon>Eukaryota</taxon>
        <taxon>Fungi</taxon>
        <taxon>Fungi incertae sedis</taxon>
        <taxon>Chytridiomycota</taxon>
        <taxon>Chytridiomycota incertae sedis</taxon>
        <taxon>Chytridiomycetes</taxon>
        <taxon>Chytridiales</taxon>
        <taxon>Chytriomycetaceae</taxon>
        <taxon>Rhizoclosmatium</taxon>
    </lineage>
</organism>
<dbReference type="Proteomes" id="UP000193642">
    <property type="component" value="Unassembled WGS sequence"/>
</dbReference>
<evidence type="ECO:0000256" key="1">
    <source>
        <dbReference type="SAM" id="MobiDB-lite"/>
    </source>
</evidence>
<proteinExistence type="predicted"/>
<keyword evidence="3" id="KW-1185">Reference proteome</keyword>
<protein>
    <submittedName>
        <fullName evidence="2">Uncharacterized protein</fullName>
    </submittedName>
</protein>
<name>A0A1Y2CEC7_9FUNG</name>
<feature type="compositionally biased region" description="Polar residues" evidence="1">
    <location>
        <begin position="52"/>
        <end position="64"/>
    </location>
</feature>